<feature type="compositionally biased region" description="Basic and acidic residues" evidence="1">
    <location>
        <begin position="1"/>
        <end position="23"/>
    </location>
</feature>
<proteinExistence type="predicted"/>
<comment type="caution">
    <text evidence="2">The sequence shown here is derived from an EMBL/GenBank/DDBJ whole genome shotgun (WGS) entry which is preliminary data.</text>
</comment>
<gene>
    <name evidence="2" type="ORF">Tcan_10359</name>
</gene>
<accession>A0A0B2VWN4</accession>
<keyword evidence="3" id="KW-1185">Reference proteome</keyword>
<feature type="region of interest" description="Disordered" evidence="1">
    <location>
        <begin position="1"/>
        <end position="43"/>
    </location>
</feature>
<evidence type="ECO:0000256" key="1">
    <source>
        <dbReference type="SAM" id="MobiDB-lite"/>
    </source>
</evidence>
<protein>
    <submittedName>
        <fullName evidence="2">Uncharacterized protein</fullName>
    </submittedName>
</protein>
<dbReference type="EMBL" id="JPKZ01000726">
    <property type="protein sequence ID" value="KHN85819.1"/>
    <property type="molecule type" value="Genomic_DNA"/>
</dbReference>
<name>A0A0B2VWN4_TOXCA</name>
<dbReference type="Proteomes" id="UP000031036">
    <property type="component" value="Unassembled WGS sequence"/>
</dbReference>
<dbReference type="AlphaFoldDB" id="A0A0B2VWN4"/>
<organism evidence="2 3">
    <name type="scientific">Toxocara canis</name>
    <name type="common">Canine roundworm</name>
    <dbReference type="NCBI Taxonomy" id="6265"/>
    <lineage>
        <taxon>Eukaryota</taxon>
        <taxon>Metazoa</taxon>
        <taxon>Ecdysozoa</taxon>
        <taxon>Nematoda</taxon>
        <taxon>Chromadorea</taxon>
        <taxon>Rhabditida</taxon>
        <taxon>Spirurina</taxon>
        <taxon>Ascaridomorpha</taxon>
        <taxon>Ascaridoidea</taxon>
        <taxon>Toxocaridae</taxon>
        <taxon>Toxocara</taxon>
    </lineage>
</organism>
<reference evidence="2 3" key="1">
    <citation type="submission" date="2014-11" db="EMBL/GenBank/DDBJ databases">
        <title>Genetic blueprint of the zoonotic pathogen Toxocara canis.</title>
        <authorList>
            <person name="Zhu X.-Q."/>
            <person name="Korhonen P.K."/>
            <person name="Cai H."/>
            <person name="Young N.D."/>
            <person name="Nejsum P."/>
            <person name="von Samson-Himmelstjerna G."/>
            <person name="Boag P.R."/>
            <person name="Tan P."/>
            <person name="Li Q."/>
            <person name="Min J."/>
            <person name="Yang Y."/>
            <person name="Wang X."/>
            <person name="Fang X."/>
            <person name="Hall R.S."/>
            <person name="Hofmann A."/>
            <person name="Sternberg P.W."/>
            <person name="Jex A.R."/>
            <person name="Gasser R.B."/>
        </authorList>
    </citation>
    <scope>NUCLEOTIDE SEQUENCE [LARGE SCALE GENOMIC DNA]</scope>
    <source>
        <strain evidence="2">PN_DK_2014</strain>
    </source>
</reference>
<evidence type="ECO:0000313" key="3">
    <source>
        <dbReference type="Proteomes" id="UP000031036"/>
    </source>
</evidence>
<evidence type="ECO:0000313" key="2">
    <source>
        <dbReference type="EMBL" id="KHN85819.1"/>
    </source>
</evidence>
<sequence>MTSSIDAKEVEGAQMLDEGRVESTTELASGDTPEGAENKEVFTRGRRAAASKCAWASLMGKRGKRIIITIRGSVFTA</sequence>